<sequence>HNLSVVKHICDRIAVMYLGNIVEIAPKKELFDNPLHPYTKALLGAIPIPDPDIPAMQDMLEGDVPSPINPPKGCCFHTRCHGCCK</sequence>
<dbReference type="Pfam" id="PF08352">
    <property type="entry name" value="oligo_HPY"/>
    <property type="match status" value="1"/>
</dbReference>
<evidence type="ECO:0000313" key="5">
    <source>
        <dbReference type="EMBL" id="MBD4336254.1"/>
    </source>
</evidence>
<evidence type="ECO:0000256" key="2">
    <source>
        <dbReference type="ARBA" id="ARBA00022741"/>
    </source>
</evidence>
<reference evidence="5" key="1">
    <citation type="submission" date="2020-01" db="EMBL/GenBank/DDBJ databases">
        <authorList>
            <person name="Richard D."/>
        </authorList>
    </citation>
    <scope>NUCLEOTIDE SEQUENCE</scope>
    <source>
        <strain evidence="5">JP541</strain>
    </source>
</reference>
<dbReference type="AlphaFoldDB" id="A0A8I0H5D3"/>
<keyword evidence="3" id="KW-0067">ATP-binding</keyword>
<dbReference type="InterPro" id="IPR013563">
    <property type="entry name" value="Oligopep_ABC_C"/>
</dbReference>
<proteinExistence type="predicted"/>
<dbReference type="SUPFAM" id="SSF52540">
    <property type="entry name" value="P-loop containing nucleoside triphosphate hydrolases"/>
    <property type="match status" value="1"/>
</dbReference>
<dbReference type="Proteomes" id="UP000653002">
    <property type="component" value="Unassembled WGS sequence"/>
</dbReference>
<evidence type="ECO:0000256" key="1">
    <source>
        <dbReference type="ARBA" id="ARBA00022448"/>
    </source>
</evidence>
<dbReference type="GO" id="GO:0015833">
    <property type="term" value="P:peptide transport"/>
    <property type="evidence" value="ECO:0007669"/>
    <property type="project" value="InterPro"/>
</dbReference>
<evidence type="ECO:0000256" key="3">
    <source>
        <dbReference type="ARBA" id="ARBA00022840"/>
    </source>
</evidence>
<dbReference type="PANTHER" id="PTHR43776:SF8">
    <property type="entry name" value="ABC TRANSPORTER, ATP-BINDING PROTEIN"/>
    <property type="match status" value="1"/>
</dbReference>
<keyword evidence="1" id="KW-0813">Transport</keyword>
<evidence type="ECO:0000313" key="6">
    <source>
        <dbReference type="Proteomes" id="UP000653002"/>
    </source>
</evidence>
<feature type="domain" description="Oligopeptide/dipeptide ABC transporter C-terminal" evidence="4">
    <location>
        <begin position="22"/>
        <end position="81"/>
    </location>
</feature>
<dbReference type="InterPro" id="IPR027417">
    <property type="entry name" value="P-loop_NTPase"/>
</dbReference>
<accession>A0A8I0H5D3</accession>
<dbReference type="PANTHER" id="PTHR43776">
    <property type="entry name" value="TRANSPORT ATP-BINDING PROTEIN"/>
    <property type="match status" value="1"/>
</dbReference>
<dbReference type="GO" id="GO:0005524">
    <property type="term" value="F:ATP binding"/>
    <property type="evidence" value="ECO:0007669"/>
    <property type="project" value="UniProtKB-KW"/>
</dbReference>
<dbReference type="Gene3D" id="3.40.50.300">
    <property type="entry name" value="P-loop containing nucleotide triphosphate hydrolases"/>
    <property type="match status" value="1"/>
</dbReference>
<organism evidence="5 6">
    <name type="scientific">Xanthomonas citri pv. citri</name>
    <dbReference type="NCBI Taxonomy" id="611301"/>
    <lineage>
        <taxon>Bacteria</taxon>
        <taxon>Pseudomonadati</taxon>
        <taxon>Pseudomonadota</taxon>
        <taxon>Gammaproteobacteria</taxon>
        <taxon>Lysobacterales</taxon>
        <taxon>Lysobacteraceae</taxon>
        <taxon>Xanthomonas</taxon>
    </lineage>
</organism>
<comment type="caution">
    <text evidence="5">The sequence shown here is derived from an EMBL/GenBank/DDBJ whole genome shotgun (WGS) entry which is preliminary data.</text>
</comment>
<name>A0A8I0H5D3_XANCI</name>
<evidence type="ECO:0000259" key="4">
    <source>
        <dbReference type="Pfam" id="PF08352"/>
    </source>
</evidence>
<feature type="non-terminal residue" evidence="5">
    <location>
        <position position="1"/>
    </location>
</feature>
<keyword evidence="2" id="KW-0547">Nucleotide-binding</keyword>
<dbReference type="InterPro" id="IPR050319">
    <property type="entry name" value="ABC_transp_ATP-bind"/>
</dbReference>
<dbReference type="EMBL" id="JAABFR010000619">
    <property type="protein sequence ID" value="MBD4336254.1"/>
    <property type="molecule type" value="Genomic_DNA"/>
</dbReference>
<dbReference type="NCBIfam" id="TIGR01727">
    <property type="entry name" value="oligo_HPY"/>
    <property type="match status" value="1"/>
</dbReference>
<protein>
    <submittedName>
        <fullName evidence="5">Peptide ABC transporter substrate-binding protein</fullName>
    </submittedName>
</protein>
<feature type="non-terminal residue" evidence="5">
    <location>
        <position position="85"/>
    </location>
</feature>
<gene>
    <name evidence="5" type="ORF">GUH15_09370</name>
</gene>